<evidence type="ECO:0000256" key="4">
    <source>
        <dbReference type="ARBA" id="ARBA00005985"/>
    </source>
</evidence>
<dbReference type="PANTHER" id="PTHR11048">
    <property type="entry name" value="PRENYLTRANSFERASES"/>
    <property type="match status" value="1"/>
</dbReference>
<comment type="caution">
    <text evidence="10">The sequence shown here is derived from an EMBL/GenBank/DDBJ whole genome shotgun (WGS) entry which is preliminary data.</text>
</comment>
<gene>
    <name evidence="10" type="ORF">X943_000038</name>
</gene>
<comment type="function">
    <text evidence="9">Catalyzes the prenylation of para-hydroxybenzoate (PHB) with an all-trans polyprenyl group. Mediates the second step in the final reaction sequence of coenzyme Q (CoQ) biosynthesis, which is the condensation of the polyisoprenoid side chain with PHB, generating the first membrane-bound Q intermediate.</text>
</comment>
<name>A0AAD9GEL5_BABDI</name>
<dbReference type="HAMAP" id="MF_01635">
    <property type="entry name" value="UbiA"/>
    <property type="match status" value="1"/>
</dbReference>
<comment type="subcellular location">
    <subcellularLocation>
        <location evidence="2">Membrane</location>
        <topology evidence="2">Multi-pass membrane protein</topology>
    </subcellularLocation>
    <subcellularLocation>
        <location evidence="9">Mitochondrion inner membrane</location>
        <topology evidence="9">Multi-pass membrane protein</topology>
        <orientation evidence="9">Matrix side</orientation>
    </subcellularLocation>
</comment>
<keyword evidence="9" id="KW-0496">Mitochondrion</keyword>
<dbReference type="Pfam" id="PF01040">
    <property type="entry name" value="UbiA"/>
    <property type="match status" value="1"/>
</dbReference>
<keyword evidence="8 9" id="KW-0472">Membrane</keyword>
<dbReference type="EMBL" id="JAHBMH010000034">
    <property type="protein sequence ID" value="KAK1936826.1"/>
    <property type="molecule type" value="Genomic_DNA"/>
</dbReference>
<evidence type="ECO:0000256" key="9">
    <source>
        <dbReference type="HAMAP-Rule" id="MF_03189"/>
    </source>
</evidence>
<evidence type="ECO:0000256" key="6">
    <source>
        <dbReference type="ARBA" id="ARBA00022692"/>
    </source>
</evidence>
<comment type="similarity">
    <text evidence="4 9">Belongs to the UbiA prenyltransferase family.</text>
</comment>
<keyword evidence="9" id="KW-0831">Ubiquinone biosynthesis</keyword>
<keyword evidence="7 9" id="KW-1133">Transmembrane helix</keyword>
<reference evidence="10" key="2">
    <citation type="submission" date="2021-05" db="EMBL/GenBank/DDBJ databases">
        <authorList>
            <person name="Pain A."/>
        </authorList>
    </citation>
    <scope>NUCLEOTIDE SEQUENCE</scope>
    <source>
        <strain evidence="10">1802A</strain>
    </source>
</reference>
<evidence type="ECO:0000256" key="5">
    <source>
        <dbReference type="ARBA" id="ARBA00022679"/>
    </source>
</evidence>
<dbReference type="GO" id="GO:0005743">
    <property type="term" value="C:mitochondrial inner membrane"/>
    <property type="evidence" value="ECO:0007669"/>
    <property type="project" value="UniProtKB-SubCell"/>
</dbReference>
<dbReference type="PANTHER" id="PTHR11048:SF28">
    <property type="entry name" value="4-HYDROXYBENZOATE POLYPRENYLTRANSFERASE, MITOCHONDRIAL"/>
    <property type="match status" value="1"/>
</dbReference>
<dbReference type="Proteomes" id="UP001195914">
    <property type="component" value="Unassembled WGS sequence"/>
</dbReference>
<sequence length="377" mass="42072">MSLPRYAIKYNISHTPAFSLVKIPLSGHLFSQRSVYYTFHTINNGRVKSILTKGCLNTTIIPLPEQYGDVLAPYGARRYMGITNDQEPPSLIHKRSVHEALSAYYRLMRFHALTPVLIFCYPAMWSTFMALPSALGLEEVKKIGLFCLGAFFGRTAGCCVNDMADRHIDKHVERTKTRPLAAGLVSTREALMLTSINASLGLAVLLQFDLNTIRLGILTAFGACCYPFMKRFTNYPQLFLGLASNISVFLVSKTSHATSHCFRPVIYDTVYAHQDKKFDKLIGVKSLALHWGENTKKYCKATALGISLLLAAAGYNADLNEYFYALLALSHLWMNRQIKVVDLNDSKSCLLFFKRSVLYGALVLGAIITGKDVSLKL</sequence>
<accession>A0AAD9GEL5</accession>
<dbReference type="GO" id="GO:0008412">
    <property type="term" value="F:4-hydroxybenzoate polyprenyltransferase activity"/>
    <property type="evidence" value="ECO:0007669"/>
    <property type="project" value="UniProtKB-EC"/>
</dbReference>
<evidence type="ECO:0000256" key="7">
    <source>
        <dbReference type="ARBA" id="ARBA00022989"/>
    </source>
</evidence>
<dbReference type="InterPro" id="IPR000537">
    <property type="entry name" value="UbiA_prenyltransferase"/>
</dbReference>
<keyword evidence="11" id="KW-1185">Reference proteome</keyword>
<evidence type="ECO:0000313" key="10">
    <source>
        <dbReference type="EMBL" id="KAK1936826.1"/>
    </source>
</evidence>
<comment type="catalytic activity">
    <reaction evidence="9">
        <text>an all-trans-polyprenyl diphosphate + 4-hydroxybenzoate = a 4-hydroxy-3-(all-trans-polyprenyl)benzoate + diphosphate</text>
        <dbReference type="Rhea" id="RHEA:44504"/>
        <dbReference type="Rhea" id="RHEA-COMP:9514"/>
        <dbReference type="Rhea" id="RHEA-COMP:9564"/>
        <dbReference type="ChEBI" id="CHEBI:17879"/>
        <dbReference type="ChEBI" id="CHEBI:33019"/>
        <dbReference type="ChEBI" id="CHEBI:58914"/>
        <dbReference type="ChEBI" id="CHEBI:78396"/>
        <dbReference type="EC" id="2.5.1.39"/>
    </reaction>
</comment>
<comment type="cofactor">
    <cofactor evidence="1 9">
        <name>Mg(2+)</name>
        <dbReference type="ChEBI" id="CHEBI:18420"/>
    </cofactor>
</comment>
<dbReference type="InterPro" id="IPR030470">
    <property type="entry name" value="UbiA_prenylTrfase_CS"/>
</dbReference>
<proteinExistence type="inferred from homology"/>
<evidence type="ECO:0000256" key="1">
    <source>
        <dbReference type="ARBA" id="ARBA00001946"/>
    </source>
</evidence>
<comment type="pathway">
    <text evidence="9">Cofactor biosynthesis; ubiquinone biosynthesis.</text>
</comment>
<dbReference type="GO" id="GO:0008299">
    <property type="term" value="P:isoprenoid biosynthetic process"/>
    <property type="evidence" value="ECO:0007669"/>
    <property type="project" value="UniProtKB-UniRule"/>
</dbReference>
<dbReference type="Gene3D" id="1.10.357.140">
    <property type="entry name" value="UbiA prenyltransferase"/>
    <property type="match status" value="1"/>
</dbReference>
<dbReference type="InterPro" id="IPR044878">
    <property type="entry name" value="UbiA_sf"/>
</dbReference>
<dbReference type="GO" id="GO:0006744">
    <property type="term" value="P:ubiquinone biosynthetic process"/>
    <property type="evidence" value="ECO:0007669"/>
    <property type="project" value="UniProtKB-UniRule"/>
</dbReference>
<keyword evidence="6 9" id="KW-0812">Transmembrane</keyword>
<dbReference type="InterPro" id="IPR006370">
    <property type="entry name" value="HB_polyprenyltransferase-like"/>
</dbReference>
<dbReference type="PROSITE" id="PS00943">
    <property type="entry name" value="UBIA"/>
    <property type="match status" value="1"/>
</dbReference>
<reference evidence="10" key="1">
    <citation type="journal article" date="2014" name="Nucleic Acids Res.">
        <title>The evolutionary dynamics of variant antigen genes in Babesia reveal a history of genomic innovation underlying host-parasite interaction.</title>
        <authorList>
            <person name="Jackson A.P."/>
            <person name="Otto T.D."/>
            <person name="Darby A."/>
            <person name="Ramaprasad A."/>
            <person name="Xia D."/>
            <person name="Echaide I.E."/>
            <person name="Farber M."/>
            <person name="Gahlot S."/>
            <person name="Gamble J."/>
            <person name="Gupta D."/>
            <person name="Gupta Y."/>
            <person name="Jackson L."/>
            <person name="Malandrin L."/>
            <person name="Malas T.B."/>
            <person name="Moussa E."/>
            <person name="Nair M."/>
            <person name="Reid A.J."/>
            <person name="Sanders M."/>
            <person name="Sharma J."/>
            <person name="Tracey A."/>
            <person name="Quail M.A."/>
            <person name="Weir W."/>
            <person name="Wastling J.M."/>
            <person name="Hall N."/>
            <person name="Willadsen P."/>
            <person name="Lingelbach K."/>
            <person name="Shiels B."/>
            <person name="Tait A."/>
            <person name="Berriman M."/>
            <person name="Allred D.R."/>
            <person name="Pain A."/>
        </authorList>
    </citation>
    <scope>NUCLEOTIDE SEQUENCE</scope>
    <source>
        <strain evidence="10">1802A</strain>
    </source>
</reference>
<dbReference type="InterPro" id="IPR039653">
    <property type="entry name" value="Prenyltransferase"/>
</dbReference>
<evidence type="ECO:0000256" key="3">
    <source>
        <dbReference type="ARBA" id="ARBA00005179"/>
    </source>
</evidence>
<comment type="pathway">
    <text evidence="3">Secondary metabolite biosynthesis.</text>
</comment>
<evidence type="ECO:0000256" key="2">
    <source>
        <dbReference type="ARBA" id="ARBA00004141"/>
    </source>
</evidence>
<evidence type="ECO:0000313" key="11">
    <source>
        <dbReference type="Proteomes" id="UP001195914"/>
    </source>
</evidence>
<dbReference type="EC" id="2.5.1.39" evidence="9"/>
<dbReference type="CDD" id="cd13959">
    <property type="entry name" value="PT_UbiA_COQ2"/>
    <property type="match status" value="1"/>
</dbReference>
<dbReference type="Gene3D" id="1.20.120.1780">
    <property type="entry name" value="UbiA prenyltransferase"/>
    <property type="match status" value="1"/>
</dbReference>
<dbReference type="AlphaFoldDB" id="A0AAD9GEL5"/>
<protein>
    <recommendedName>
        <fullName evidence="9">4-hydroxybenzoate polyprenyltransferase, mitochondrial</fullName>
        <shortName evidence="9">4-HB polyprenyltransferase</shortName>
        <ecNumber evidence="9">2.5.1.39</ecNumber>
    </recommendedName>
    <alternativeName>
        <fullName evidence="9">Para-hydroxybenzoate--polyprenyltransferase</fullName>
        <shortName evidence="9">PHB:PPT</shortName>
        <shortName evidence="9">PHB:polyprenyltransferase</shortName>
    </alternativeName>
</protein>
<keyword evidence="5 9" id="KW-0808">Transferase</keyword>
<keyword evidence="9" id="KW-0999">Mitochondrion inner membrane</keyword>
<organism evidence="10 11">
    <name type="scientific">Babesia divergens</name>
    <dbReference type="NCBI Taxonomy" id="32595"/>
    <lineage>
        <taxon>Eukaryota</taxon>
        <taxon>Sar</taxon>
        <taxon>Alveolata</taxon>
        <taxon>Apicomplexa</taxon>
        <taxon>Aconoidasida</taxon>
        <taxon>Piroplasmida</taxon>
        <taxon>Babesiidae</taxon>
        <taxon>Babesia</taxon>
    </lineage>
</organism>
<dbReference type="FunFam" id="1.20.120.1780:FF:000001">
    <property type="entry name" value="4-hydroxybenzoate octaprenyltransferase"/>
    <property type="match status" value="1"/>
</dbReference>
<dbReference type="FunFam" id="1.10.357.140:FF:000008">
    <property type="entry name" value="4-hydroxybenzoate octaprenyltransferase"/>
    <property type="match status" value="1"/>
</dbReference>
<evidence type="ECO:0000256" key="8">
    <source>
        <dbReference type="ARBA" id="ARBA00023136"/>
    </source>
</evidence>
<keyword evidence="9" id="KW-0414">Isoprene biosynthesis</keyword>